<organism evidence="1">
    <name type="scientific">mine drainage metagenome</name>
    <dbReference type="NCBI Taxonomy" id="410659"/>
    <lineage>
        <taxon>unclassified sequences</taxon>
        <taxon>metagenomes</taxon>
        <taxon>ecological metagenomes</taxon>
    </lineage>
</organism>
<protein>
    <recommendedName>
        <fullName evidence="2">IS1 transposase</fullName>
    </recommendedName>
</protein>
<dbReference type="EMBL" id="CABO01000010">
    <property type="protein sequence ID" value="CBI00973.1"/>
    <property type="molecule type" value="Genomic_DNA"/>
</dbReference>
<sequence length="284" mass="32135">MNRLPLAIRVQILSALVEGNSIRGTARMTGTDKKTVLRLLADVGDACDAYLDESVRGLKSERIQCDEIWSFCHAKERNLPKDMRGADGVGDLWTWTAIDADSKLMVTWHLGKRLRGDADLFVRDLASRVVTERVQISTDGLGSYSEPIQRWFARADYGTEVKDYGLLDDESPERKYSPLVVKKVVRTAIWGVPDPDHISTAYVERQNLTMRMSMRRFTRLTNGFSKKALNLQRALALHFMHYNFCRKHSTIKTTPAIKAGLTDRVWTLHDLANLPELMRGGLAA</sequence>
<dbReference type="AlphaFoldDB" id="E6Q1B3"/>
<proteinExistence type="predicted"/>
<evidence type="ECO:0000313" key="1">
    <source>
        <dbReference type="EMBL" id="CBI00973.1"/>
    </source>
</evidence>
<accession>E6Q1B3</accession>
<reference evidence="1" key="1">
    <citation type="submission" date="2009-10" db="EMBL/GenBank/DDBJ databases">
        <title>Diversity of trophic interactions inside an arsenic-rich microbial ecosystem.</title>
        <authorList>
            <person name="Bertin P.N."/>
            <person name="Heinrich-Salmeron A."/>
            <person name="Pelletier E."/>
            <person name="Goulhen-Chollet F."/>
            <person name="Arsene-Ploetze F."/>
            <person name="Gallien S."/>
            <person name="Calteau A."/>
            <person name="Vallenet D."/>
            <person name="Casiot C."/>
            <person name="Chane-Woon-Ming B."/>
            <person name="Giloteaux L."/>
            <person name="Barakat M."/>
            <person name="Bonnefoy V."/>
            <person name="Bruneel O."/>
            <person name="Chandler M."/>
            <person name="Cleiss J."/>
            <person name="Duran R."/>
            <person name="Elbaz-Poulichet F."/>
            <person name="Fonknechten N."/>
            <person name="Lauga B."/>
            <person name="Mornico D."/>
            <person name="Ortet P."/>
            <person name="Schaeffer C."/>
            <person name="Siguier P."/>
            <person name="Alexander Thil Smith A."/>
            <person name="Van Dorsselaer A."/>
            <person name="Weissenbach J."/>
            <person name="Medigue C."/>
            <person name="Le Paslier D."/>
        </authorList>
    </citation>
    <scope>NUCLEOTIDE SEQUENCE</scope>
</reference>
<name>E6Q1B3_9ZZZZ</name>
<gene>
    <name evidence="1" type="ORF">CARN4_0323</name>
</gene>
<evidence type="ECO:0008006" key="2">
    <source>
        <dbReference type="Google" id="ProtNLM"/>
    </source>
</evidence>
<comment type="caution">
    <text evidence="1">The sequence shown here is derived from an EMBL/GenBank/DDBJ whole genome shotgun (WGS) entry which is preliminary data.</text>
</comment>